<comment type="caution">
    <text evidence="1">The sequence shown here is derived from an EMBL/GenBank/DDBJ whole genome shotgun (WGS) entry which is preliminary data.</text>
</comment>
<dbReference type="STRING" id="2010991.A0A3M2SCW2"/>
<keyword evidence="2" id="KW-1185">Reference proteome</keyword>
<dbReference type="OrthoDB" id="4154404at2759"/>
<accession>A0A3M2SCW2</accession>
<name>A0A3M2SCW2_9HYPO</name>
<gene>
    <name evidence="1" type="ORF">CDV36_004944</name>
</gene>
<reference evidence="1 2" key="1">
    <citation type="submission" date="2017-06" db="EMBL/GenBank/DDBJ databases">
        <title>Comparative genomic analysis of Ambrosia Fusariam Clade fungi.</title>
        <authorList>
            <person name="Stajich J.E."/>
            <person name="Carrillo J."/>
            <person name="Kijimoto T."/>
            <person name="Eskalen A."/>
            <person name="O'Donnell K."/>
            <person name="Kasson M."/>
        </authorList>
    </citation>
    <scope>NUCLEOTIDE SEQUENCE [LARGE SCALE GENOMIC DNA]</scope>
    <source>
        <strain evidence="1">UCR3666</strain>
    </source>
</reference>
<protein>
    <submittedName>
        <fullName evidence="1">Uncharacterized protein</fullName>
    </submittedName>
</protein>
<evidence type="ECO:0000313" key="2">
    <source>
        <dbReference type="Proteomes" id="UP000277212"/>
    </source>
</evidence>
<proteinExistence type="predicted"/>
<organism evidence="1 2">
    <name type="scientific">Fusarium kuroshium</name>
    <dbReference type="NCBI Taxonomy" id="2010991"/>
    <lineage>
        <taxon>Eukaryota</taxon>
        <taxon>Fungi</taxon>
        <taxon>Dikarya</taxon>
        <taxon>Ascomycota</taxon>
        <taxon>Pezizomycotina</taxon>
        <taxon>Sordariomycetes</taxon>
        <taxon>Hypocreomycetidae</taxon>
        <taxon>Hypocreales</taxon>
        <taxon>Nectriaceae</taxon>
        <taxon>Fusarium</taxon>
        <taxon>Fusarium solani species complex</taxon>
    </lineage>
</organism>
<sequence length="405" mass="44048">MDLSRRLKPQFQLRNDSQSGLGKPLFLTWNASEQTRAPKCLGAKKPGKTMPKTATLGHAITDVDQSAFLGALALIRQAIQQPDSIMTSSYSRSILKVLYLAGILYGATTAQDDLPQTIVGCDYLDCPFGDGTPRYQWANCTLADKDYTAVGFSRIPLSSKTLWPGLSWLYGAEQDSSVSPTFEKNFYLGAPPETDFSDVTACAIFFRNVSGAVGFQGSSRTSQGTCEDAMSKDCVAALNKQAAAVDVDGLSAKDACSKVKDELLETMDPDCYSWARDRDWNNITAIPLSGPDAPKPISREENSTSNCWPVSPKNYSLTKVESYVVDRTGEDDDESPNSVVPILTVFFPGDSDTLLEPESQMNCIKTVVNPDMEFDDENGSGALKNMPMVLALWTSMLATLLAILP</sequence>
<evidence type="ECO:0000313" key="1">
    <source>
        <dbReference type="EMBL" id="RMJ15406.1"/>
    </source>
</evidence>
<dbReference type="AlphaFoldDB" id="A0A3M2SCW2"/>
<dbReference type="EMBL" id="NKUJ01000065">
    <property type="protein sequence ID" value="RMJ15406.1"/>
    <property type="molecule type" value="Genomic_DNA"/>
</dbReference>
<dbReference type="Proteomes" id="UP000277212">
    <property type="component" value="Unassembled WGS sequence"/>
</dbReference>